<dbReference type="Proteomes" id="UP001320702">
    <property type="component" value="Unassembled WGS sequence"/>
</dbReference>
<dbReference type="SUPFAM" id="SSF53187">
    <property type="entry name" value="Zn-dependent exopeptidases"/>
    <property type="match status" value="1"/>
</dbReference>
<dbReference type="InterPro" id="IPR011650">
    <property type="entry name" value="Peptidase_M20_dimer"/>
</dbReference>
<protein>
    <submittedName>
        <fullName evidence="3">Amidohydrolase</fullName>
    </submittedName>
</protein>
<dbReference type="NCBIfam" id="TIGR01891">
    <property type="entry name" value="amidohydrolases"/>
    <property type="match status" value="1"/>
</dbReference>
<name>A0ABT2KBL4_9RHOB</name>
<accession>A0ABT2KBL4</accession>
<dbReference type="Gene3D" id="3.40.630.10">
    <property type="entry name" value="Zn peptidases"/>
    <property type="match status" value="1"/>
</dbReference>
<dbReference type="PANTHER" id="PTHR11014:SF169">
    <property type="entry name" value="CLAN MH, FAMILY M20, PEPTIDASE T-LIKE METALLOPEPTIDASE"/>
    <property type="match status" value="1"/>
</dbReference>
<sequence>MNLLTRIAMDLTDDMQMVPDRDVAEMTEWRWQLHRHPELSGQEVETANRVIAMLSPTQPDEILTGLGGHGVAAVYDSANAGTTLMLRCELDALPIQEISSRPYRSTVPGKAHLCGHDGHMAILATVARWLGRNRPRQGRVILMFQPAEEDGSGAAKVIADPRFAKIRPDVALALHNYPGLARGMAMLAEGPMNCASRGMKIILTGRTAHASQPEHGISPANALAELIPRLTALGTGGAVSDPDFSLVTITHASMGEQAFGIAPGEAQIWATLRTRQDSGMDRLVTEASRAVADAARESTLEFAISWHDVFQHCENDPEATEILRNALLAEDIAIRADGLPMRASEDFGRFGGGARAAMFLLGAGQDVASLHNPDYDFPDALIAPAARVFIRCVAQVTG</sequence>
<organism evidence="3 4">
    <name type="scientific">Paracoccus maritimus</name>
    <dbReference type="NCBI Taxonomy" id="2933292"/>
    <lineage>
        <taxon>Bacteria</taxon>
        <taxon>Pseudomonadati</taxon>
        <taxon>Pseudomonadota</taxon>
        <taxon>Alphaproteobacteria</taxon>
        <taxon>Rhodobacterales</taxon>
        <taxon>Paracoccaceae</taxon>
        <taxon>Paracoccus</taxon>
    </lineage>
</organism>
<dbReference type="Pfam" id="PF07687">
    <property type="entry name" value="M20_dimer"/>
    <property type="match status" value="1"/>
</dbReference>
<evidence type="ECO:0000259" key="2">
    <source>
        <dbReference type="Pfam" id="PF07687"/>
    </source>
</evidence>
<evidence type="ECO:0000313" key="4">
    <source>
        <dbReference type="Proteomes" id="UP001320702"/>
    </source>
</evidence>
<dbReference type="InterPro" id="IPR036264">
    <property type="entry name" value="Bact_exopeptidase_dim_dom"/>
</dbReference>
<dbReference type="Pfam" id="PF01546">
    <property type="entry name" value="Peptidase_M20"/>
    <property type="match status" value="1"/>
</dbReference>
<reference evidence="3 4" key="1">
    <citation type="submission" date="2022-04" db="EMBL/GenBank/DDBJ databases">
        <title>Paracoccus sp. YLB-12 draft genome sequence.</title>
        <authorList>
            <person name="Yu L."/>
        </authorList>
    </citation>
    <scope>NUCLEOTIDE SEQUENCE [LARGE SCALE GENOMIC DNA]</scope>
    <source>
        <strain evidence="3 4">YLB-12</strain>
    </source>
</reference>
<dbReference type="PANTHER" id="PTHR11014">
    <property type="entry name" value="PEPTIDASE M20 FAMILY MEMBER"/>
    <property type="match status" value="1"/>
</dbReference>
<evidence type="ECO:0000256" key="1">
    <source>
        <dbReference type="ARBA" id="ARBA00022801"/>
    </source>
</evidence>
<gene>
    <name evidence="3" type="ORF">MU516_13595</name>
</gene>
<keyword evidence="1" id="KW-0378">Hydrolase</keyword>
<proteinExistence type="predicted"/>
<dbReference type="PIRSF" id="PIRSF005962">
    <property type="entry name" value="Pept_M20D_amidohydro"/>
    <property type="match status" value="1"/>
</dbReference>
<dbReference type="InterPro" id="IPR002933">
    <property type="entry name" value="Peptidase_M20"/>
</dbReference>
<dbReference type="RefSeq" id="WP_260277778.1">
    <property type="nucleotide sequence ID" value="NZ_JANAVZ010000007.1"/>
</dbReference>
<dbReference type="SUPFAM" id="SSF55031">
    <property type="entry name" value="Bacterial exopeptidase dimerisation domain"/>
    <property type="match status" value="1"/>
</dbReference>
<comment type="caution">
    <text evidence="3">The sequence shown here is derived from an EMBL/GenBank/DDBJ whole genome shotgun (WGS) entry which is preliminary data.</text>
</comment>
<dbReference type="InterPro" id="IPR017439">
    <property type="entry name" value="Amidohydrolase"/>
</dbReference>
<dbReference type="Gene3D" id="3.30.70.360">
    <property type="match status" value="1"/>
</dbReference>
<keyword evidence="4" id="KW-1185">Reference proteome</keyword>
<evidence type="ECO:0000313" key="3">
    <source>
        <dbReference type="EMBL" id="MCT4333896.1"/>
    </source>
</evidence>
<dbReference type="EMBL" id="JANAVZ010000007">
    <property type="protein sequence ID" value="MCT4333896.1"/>
    <property type="molecule type" value="Genomic_DNA"/>
</dbReference>
<feature type="domain" description="Peptidase M20 dimerisation" evidence="2">
    <location>
        <begin position="197"/>
        <end position="297"/>
    </location>
</feature>